<feature type="chain" id="PRO_5026652976" description="Autotransporter domain-containing protein" evidence="1">
    <location>
        <begin position="26"/>
        <end position="457"/>
    </location>
</feature>
<organism evidence="2 3">
    <name type="scientific">Pseudooceanicola albus</name>
    <dbReference type="NCBI Taxonomy" id="2692189"/>
    <lineage>
        <taxon>Bacteria</taxon>
        <taxon>Pseudomonadati</taxon>
        <taxon>Pseudomonadota</taxon>
        <taxon>Alphaproteobacteria</taxon>
        <taxon>Rhodobacterales</taxon>
        <taxon>Paracoccaceae</taxon>
        <taxon>Pseudooceanicola</taxon>
    </lineage>
</organism>
<feature type="signal peptide" evidence="1">
    <location>
        <begin position="1"/>
        <end position="25"/>
    </location>
</feature>
<dbReference type="EMBL" id="WUMU01000019">
    <property type="protein sequence ID" value="MXN19620.1"/>
    <property type="molecule type" value="Genomic_DNA"/>
</dbReference>
<dbReference type="Proteomes" id="UP000477911">
    <property type="component" value="Unassembled WGS sequence"/>
</dbReference>
<gene>
    <name evidence="2" type="ORF">GR170_17440</name>
</gene>
<accession>A0A6L7G8F2</accession>
<protein>
    <recommendedName>
        <fullName evidence="4">Autotransporter domain-containing protein</fullName>
    </recommendedName>
</protein>
<proteinExistence type="predicted"/>
<sequence>MTRNRTRALHAALPICLLMPQLTLAEDSQDEATCYSVVGDTCLTADQLSSALDYGAPTSPLFTLMNTTPESVVDPRASEKWSVVLPAASALARDEAVSLGVSVNPGLLLLGDGISRREILDGQDRPTTAAWLSNLSLQAAYIRGDADPVERQFGLGLSWTYDANAPINAYRRFEDCIRDAGVPQAAQTSSSWIPEAEGILFTLLPAEGWDGDGPNNDRLSKMSGVVKNQIAGKKVTNPGAVAKALIEAAGGEQIVSQSDALAGVAKLVQIPGILDESFDIVSVQNTCLDKVLRWNRKIFSLGLAQYWSTLDGAPDRQGSGAWISYAFPLGEEAQGTVSGFWTDGLVRDSLLPDAADGTIDIVDSWGISGRYTHRIGKSGGAKITRGYLEAAYVSESFGTTEDDFYQLGLGAELAVQENVYMQIGYVDTLGSSLKDRGAEVNLGLNIAFSSASLFKGN</sequence>
<evidence type="ECO:0000313" key="2">
    <source>
        <dbReference type="EMBL" id="MXN19620.1"/>
    </source>
</evidence>
<evidence type="ECO:0000256" key="1">
    <source>
        <dbReference type="SAM" id="SignalP"/>
    </source>
</evidence>
<dbReference type="AlphaFoldDB" id="A0A6L7G8F2"/>
<comment type="caution">
    <text evidence="2">The sequence shown here is derived from an EMBL/GenBank/DDBJ whole genome shotgun (WGS) entry which is preliminary data.</text>
</comment>
<reference evidence="2 3" key="1">
    <citation type="submission" date="2019-12" db="EMBL/GenBank/DDBJ databases">
        <authorList>
            <person name="Li M."/>
        </authorList>
    </citation>
    <scope>NUCLEOTIDE SEQUENCE [LARGE SCALE GENOMIC DNA]</scope>
    <source>
        <strain evidence="2 3">GBMRC 2024</strain>
    </source>
</reference>
<dbReference type="RefSeq" id="WP_160895741.1">
    <property type="nucleotide sequence ID" value="NZ_WUMU01000019.1"/>
</dbReference>
<keyword evidence="3" id="KW-1185">Reference proteome</keyword>
<evidence type="ECO:0000313" key="3">
    <source>
        <dbReference type="Proteomes" id="UP000477911"/>
    </source>
</evidence>
<evidence type="ECO:0008006" key="4">
    <source>
        <dbReference type="Google" id="ProtNLM"/>
    </source>
</evidence>
<name>A0A6L7G8F2_9RHOB</name>
<keyword evidence="1" id="KW-0732">Signal</keyword>